<gene>
    <name evidence="6" type="ORF">CWO92_04065</name>
</gene>
<dbReference type="PRINTS" id="PR00207">
    <property type="entry name" value="FLAGELLIN"/>
</dbReference>
<keyword evidence="6" id="KW-0966">Cell projection</keyword>
<dbReference type="PANTHER" id="PTHR42792:SF1">
    <property type="entry name" value="FLAGELLAR HOOK-ASSOCIATED PROTEIN 3"/>
    <property type="match status" value="1"/>
</dbReference>
<dbReference type="Pfam" id="PF00700">
    <property type="entry name" value="Flagellin_C"/>
    <property type="match status" value="1"/>
</dbReference>
<accession>A0A2N3LP37</accession>
<reference evidence="6 7" key="1">
    <citation type="submission" date="2017-11" db="EMBL/GenBank/DDBJ databases">
        <title>Bacillus camelliae sp. nov., isolated from pu'er tea.</title>
        <authorList>
            <person name="Niu L."/>
        </authorList>
    </citation>
    <scope>NUCLEOTIDE SEQUENCE [LARGE SCALE GENOMIC DNA]</scope>
    <source>
        <strain evidence="6 7">7578-1</strain>
    </source>
</reference>
<name>A0A2N3LP37_9BACI</name>
<dbReference type="InterPro" id="IPR001029">
    <property type="entry name" value="Flagellin_N"/>
</dbReference>
<organism evidence="6 7">
    <name type="scientific">Heyndrickxia camelliae</name>
    <dbReference type="NCBI Taxonomy" id="1707093"/>
    <lineage>
        <taxon>Bacteria</taxon>
        <taxon>Bacillati</taxon>
        <taxon>Bacillota</taxon>
        <taxon>Bacilli</taxon>
        <taxon>Bacillales</taxon>
        <taxon>Bacillaceae</taxon>
        <taxon>Heyndrickxia</taxon>
    </lineage>
</organism>
<dbReference type="GO" id="GO:0005198">
    <property type="term" value="F:structural molecule activity"/>
    <property type="evidence" value="ECO:0007669"/>
    <property type="project" value="InterPro"/>
</dbReference>
<protein>
    <submittedName>
        <fullName evidence="6">Flagellar hook-associated protein FlgL</fullName>
    </submittedName>
</protein>
<keyword evidence="6" id="KW-0969">Cilium</keyword>
<dbReference type="RefSeq" id="WP_101352922.1">
    <property type="nucleotide sequence ID" value="NZ_PIQO01000002.1"/>
</dbReference>
<evidence type="ECO:0000256" key="1">
    <source>
        <dbReference type="ARBA" id="ARBA00004365"/>
    </source>
</evidence>
<comment type="similarity">
    <text evidence="2">Belongs to the bacterial flagellin family.</text>
</comment>
<keyword evidence="6" id="KW-0282">Flagellum</keyword>
<dbReference type="GO" id="GO:0071973">
    <property type="term" value="P:bacterial-type flagellum-dependent cell motility"/>
    <property type="evidence" value="ECO:0007669"/>
    <property type="project" value="InterPro"/>
</dbReference>
<dbReference type="InterPro" id="IPR046358">
    <property type="entry name" value="Flagellin_C"/>
</dbReference>
<dbReference type="NCBIfam" id="TIGR02550">
    <property type="entry name" value="flagell_flgL"/>
    <property type="match status" value="1"/>
</dbReference>
<evidence type="ECO:0000256" key="3">
    <source>
        <dbReference type="ARBA" id="ARBA00023143"/>
    </source>
</evidence>
<keyword evidence="3" id="KW-0975">Bacterial flagellum</keyword>
<comment type="caution">
    <text evidence="6">The sequence shown here is derived from an EMBL/GenBank/DDBJ whole genome shotgun (WGS) entry which is preliminary data.</text>
</comment>
<evidence type="ECO:0000313" key="6">
    <source>
        <dbReference type="EMBL" id="PKR86283.1"/>
    </source>
</evidence>
<dbReference type="InterPro" id="IPR013384">
    <property type="entry name" value="Flagell_FlgL"/>
</dbReference>
<evidence type="ECO:0000259" key="4">
    <source>
        <dbReference type="Pfam" id="PF00669"/>
    </source>
</evidence>
<proteinExistence type="inferred from homology"/>
<dbReference type="InterPro" id="IPR001492">
    <property type="entry name" value="Flagellin"/>
</dbReference>
<dbReference type="Gene3D" id="1.20.1330.10">
    <property type="entry name" value="f41 fragment of flagellin, N-terminal domain"/>
    <property type="match status" value="1"/>
</dbReference>
<evidence type="ECO:0000256" key="2">
    <source>
        <dbReference type="ARBA" id="ARBA00005709"/>
    </source>
</evidence>
<dbReference type="OrthoDB" id="9758307at2"/>
<keyword evidence="7" id="KW-1185">Reference proteome</keyword>
<dbReference type="AlphaFoldDB" id="A0A2N3LP37"/>
<dbReference type="SUPFAM" id="SSF64518">
    <property type="entry name" value="Phase 1 flagellin"/>
    <property type="match status" value="1"/>
</dbReference>
<dbReference type="PANTHER" id="PTHR42792">
    <property type="entry name" value="FLAGELLIN"/>
    <property type="match status" value="1"/>
</dbReference>
<dbReference type="EMBL" id="PIQO01000002">
    <property type="protein sequence ID" value="PKR86283.1"/>
    <property type="molecule type" value="Genomic_DNA"/>
</dbReference>
<evidence type="ECO:0000259" key="5">
    <source>
        <dbReference type="Pfam" id="PF00700"/>
    </source>
</evidence>
<feature type="domain" description="Flagellin N-terminal" evidence="4">
    <location>
        <begin position="6"/>
        <end position="140"/>
    </location>
</feature>
<dbReference type="Proteomes" id="UP000233440">
    <property type="component" value="Unassembled WGS sequence"/>
</dbReference>
<feature type="domain" description="Flagellin C-terminal" evidence="5">
    <location>
        <begin position="211"/>
        <end position="278"/>
    </location>
</feature>
<evidence type="ECO:0000313" key="7">
    <source>
        <dbReference type="Proteomes" id="UP000233440"/>
    </source>
</evidence>
<dbReference type="GO" id="GO:0009424">
    <property type="term" value="C:bacterial-type flagellum hook"/>
    <property type="evidence" value="ECO:0007669"/>
    <property type="project" value="InterPro"/>
</dbReference>
<dbReference type="Pfam" id="PF00669">
    <property type="entry name" value="Flagellin_N"/>
    <property type="match status" value="1"/>
</dbReference>
<sequence>MRVTQTMLSRNFLNNLSNNYDKLGKLQDQIASQKKINKPSDDPVVAMQGINYRTNLQEIQQYKRNFSEAHDWLDNADSALDEATQAMQRIRELTVEASNGSLEDNQRKSIATEITQLRDHLVEVANTKVGNKYIFNGTDTVTKPVDLSTNPPTFSTNNNPVNIELAKGISLKVNPDTSVFSGQQSGDLFFDLNNLINDLNSSNPSNIGGYLDKLDQATNKITNERASLGAVSNRIDLMETRNGEQEVTATKMMSDNEDADLDKVITYFIAQQSAFRAALGVGASIIQPTLLDFLK</sequence>
<comment type="subcellular location">
    <subcellularLocation>
        <location evidence="1">Bacterial flagellum</location>
    </subcellularLocation>
</comment>